<reference evidence="1" key="1">
    <citation type="journal article" date="2021" name="PeerJ">
        <title>Extensive microbial diversity within the chicken gut microbiome revealed by metagenomics and culture.</title>
        <authorList>
            <person name="Gilroy R."/>
            <person name="Ravi A."/>
            <person name="Getino M."/>
            <person name="Pursley I."/>
            <person name="Horton D.L."/>
            <person name="Alikhan N.F."/>
            <person name="Baker D."/>
            <person name="Gharbi K."/>
            <person name="Hall N."/>
            <person name="Watson M."/>
            <person name="Adriaenssens E.M."/>
            <person name="Foster-Nyarko E."/>
            <person name="Jarju S."/>
            <person name="Secka A."/>
            <person name="Antonio M."/>
            <person name="Oren A."/>
            <person name="Chaudhuri R.R."/>
            <person name="La Ragione R."/>
            <person name="Hildebrand F."/>
            <person name="Pallen M.J."/>
        </authorList>
    </citation>
    <scope>NUCLEOTIDE SEQUENCE</scope>
    <source>
        <strain evidence="1">CHK33-5263</strain>
    </source>
</reference>
<name>A0A9D2DYG8_9FIRM</name>
<accession>A0A9D2DYG8</accession>
<dbReference type="EMBL" id="DXBS01000142">
    <property type="protein sequence ID" value="HIZ25355.1"/>
    <property type="molecule type" value="Genomic_DNA"/>
</dbReference>
<comment type="caution">
    <text evidence="1">The sequence shown here is derived from an EMBL/GenBank/DDBJ whole genome shotgun (WGS) entry which is preliminary data.</text>
</comment>
<reference evidence="1" key="2">
    <citation type="submission" date="2021-04" db="EMBL/GenBank/DDBJ databases">
        <authorList>
            <person name="Gilroy R."/>
        </authorList>
    </citation>
    <scope>NUCLEOTIDE SEQUENCE</scope>
    <source>
        <strain evidence="1">CHK33-5263</strain>
    </source>
</reference>
<organism evidence="1 2">
    <name type="scientific">Candidatus Gallimonas intestinigallinarum</name>
    <dbReference type="NCBI Taxonomy" id="2838604"/>
    <lineage>
        <taxon>Bacteria</taxon>
        <taxon>Bacillati</taxon>
        <taxon>Bacillota</taxon>
        <taxon>Clostridia</taxon>
        <taxon>Candidatus Gallimonas</taxon>
    </lineage>
</organism>
<proteinExistence type="predicted"/>
<evidence type="ECO:0000313" key="1">
    <source>
        <dbReference type="EMBL" id="HIZ25355.1"/>
    </source>
</evidence>
<sequence>MKHSIDLQDFWHTFEQILIENGEPFKIIHENASKGIQTHYANVNKLKIRNNNCVDISLVRRSNFLRVGLYIYDKNSSVGKCILANRQAINAKLSFAPDWEWGVRNVNTLWVVKKFPIDDMSCRELIEEALPIIMEFIGIAKEYGQNYFFDF</sequence>
<gene>
    <name evidence="1" type="ORF">H9812_07830</name>
</gene>
<dbReference type="Proteomes" id="UP000824044">
    <property type="component" value="Unassembled WGS sequence"/>
</dbReference>
<dbReference type="AlphaFoldDB" id="A0A9D2DYG8"/>
<evidence type="ECO:0000313" key="2">
    <source>
        <dbReference type="Proteomes" id="UP000824044"/>
    </source>
</evidence>
<protein>
    <submittedName>
        <fullName evidence="1">Uncharacterized protein</fullName>
    </submittedName>
</protein>